<protein>
    <submittedName>
        <fullName evidence="2">Uncharacterized protein</fullName>
    </submittedName>
</protein>
<reference evidence="3" key="2">
    <citation type="journal article" date="2017" name="Nat. Plants">
        <title>The Aegilops tauschii genome reveals multiple impacts of transposons.</title>
        <authorList>
            <person name="Zhao G."/>
            <person name="Zou C."/>
            <person name="Li K."/>
            <person name="Wang K."/>
            <person name="Li T."/>
            <person name="Gao L."/>
            <person name="Zhang X."/>
            <person name="Wang H."/>
            <person name="Yang Z."/>
            <person name="Liu X."/>
            <person name="Jiang W."/>
            <person name="Mao L."/>
            <person name="Kong X."/>
            <person name="Jiao Y."/>
            <person name="Jia J."/>
        </authorList>
    </citation>
    <scope>NUCLEOTIDE SEQUENCE [LARGE SCALE GENOMIC DNA]</scope>
    <source>
        <strain evidence="3">cv. AL8/78</strain>
    </source>
</reference>
<organism evidence="2 3">
    <name type="scientific">Aegilops tauschii subsp. strangulata</name>
    <name type="common">Goatgrass</name>
    <dbReference type="NCBI Taxonomy" id="200361"/>
    <lineage>
        <taxon>Eukaryota</taxon>
        <taxon>Viridiplantae</taxon>
        <taxon>Streptophyta</taxon>
        <taxon>Embryophyta</taxon>
        <taxon>Tracheophyta</taxon>
        <taxon>Spermatophyta</taxon>
        <taxon>Magnoliopsida</taxon>
        <taxon>Liliopsida</taxon>
        <taxon>Poales</taxon>
        <taxon>Poaceae</taxon>
        <taxon>BOP clade</taxon>
        <taxon>Pooideae</taxon>
        <taxon>Triticodae</taxon>
        <taxon>Triticeae</taxon>
        <taxon>Triticinae</taxon>
        <taxon>Aegilops</taxon>
    </lineage>
</organism>
<keyword evidence="1" id="KW-0812">Transmembrane</keyword>
<keyword evidence="1" id="KW-0472">Membrane</keyword>
<reference evidence="2" key="5">
    <citation type="journal article" date="2021" name="G3 (Bethesda)">
        <title>Aegilops tauschii genome assembly Aet v5.0 features greater sequence contiguity and improved annotation.</title>
        <authorList>
            <person name="Wang L."/>
            <person name="Zhu T."/>
            <person name="Rodriguez J.C."/>
            <person name="Deal K.R."/>
            <person name="Dubcovsky J."/>
            <person name="McGuire P.E."/>
            <person name="Lux T."/>
            <person name="Spannagl M."/>
            <person name="Mayer K.F.X."/>
            <person name="Baldrich P."/>
            <person name="Meyers B.C."/>
            <person name="Huo N."/>
            <person name="Gu Y.Q."/>
            <person name="Zhou H."/>
            <person name="Devos K.M."/>
            <person name="Bennetzen J.L."/>
            <person name="Unver T."/>
            <person name="Budak H."/>
            <person name="Gulick P.J."/>
            <person name="Galiba G."/>
            <person name="Kalapos B."/>
            <person name="Nelson D.R."/>
            <person name="Li P."/>
            <person name="You F.M."/>
            <person name="Luo M.C."/>
            <person name="Dvorak J."/>
        </authorList>
    </citation>
    <scope>NUCLEOTIDE SEQUENCE [LARGE SCALE GENOMIC DNA]</scope>
    <source>
        <strain evidence="2">cv. AL8/78</strain>
    </source>
</reference>
<reference evidence="3" key="1">
    <citation type="journal article" date="2014" name="Science">
        <title>Ancient hybridizations among the ancestral genomes of bread wheat.</title>
        <authorList>
            <consortium name="International Wheat Genome Sequencing Consortium,"/>
            <person name="Marcussen T."/>
            <person name="Sandve S.R."/>
            <person name="Heier L."/>
            <person name="Spannagl M."/>
            <person name="Pfeifer M."/>
            <person name="Jakobsen K.S."/>
            <person name="Wulff B.B."/>
            <person name="Steuernagel B."/>
            <person name="Mayer K.F."/>
            <person name="Olsen O.A."/>
        </authorList>
    </citation>
    <scope>NUCLEOTIDE SEQUENCE [LARGE SCALE GENOMIC DNA]</scope>
    <source>
        <strain evidence="3">cv. AL8/78</strain>
    </source>
</reference>
<name>A0A453J7D6_AEGTS</name>
<keyword evidence="3" id="KW-1185">Reference proteome</keyword>
<reference evidence="2" key="3">
    <citation type="journal article" date="2017" name="Nature">
        <title>Genome sequence of the progenitor of the wheat D genome Aegilops tauschii.</title>
        <authorList>
            <person name="Luo M.C."/>
            <person name="Gu Y.Q."/>
            <person name="Puiu D."/>
            <person name="Wang H."/>
            <person name="Twardziok S.O."/>
            <person name="Deal K.R."/>
            <person name="Huo N."/>
            <person name="Zhu T."/>
            <person name="Wang L."/>
            <person name="Wang Y."/>
            <person name="McGuire P.E."/>
            <person name="Liu S."/>
            <person name="Long H."/>
            <person name="Ramasamy R.K."/>
            <person name="Rodriguez J.C."/>
            <person name="Van S.L."/>
            <person name="Yuan L."/>
            <person name="Wang Z."/>
            <person name="Xia Z."/>
            <person name="Xiao L."/>
            <person name="Anderson O.D."/>
            <person name="Ouyang S."/>
            <person name="Liang Y."/>
            <person name="Zimin A.V."/>
            <person name="Pertea G."/>
            <person name="Qi P."/>
            <person name="Bennetzen J.L."/>
            <person name="Dai X."/>
            <person name="Dawson M.W."/>
            <person name="Muller H.G."/>
            <person name="Kugler K."/>
            <person name="Rivarola-Duarte L."/>
            <person name="Spannagl M."/>
            <person name="Mayer K.F.X."/>
            <person name="Lu F.H."/>
            <person name="Bevan M.W."/>
            <person name="Leroy P."/>
            <person name="Li P."/>
            <person name="You F.M."/>
            <person name="Sun Q."/>
            <person name="Liu Z."/>
            <person name="Lyons E."/>
            <person name="Wicker T."/>
            <person name="Salzberg S.L."/>
            <person name="Devos K.M."/>
            <person name="Dvorak J."/>
        </authorList>
    </citation>
    <scope>NUCLEOTIDE SEQUENCE [LARGE SCALE GENOMIC DNA]</scope>
    <source>
        <strain evidence="2">cv. AL8/78</strain>
    </source>
</reference>
<dbReference type="AlphaFoldDB" id="A0A453J7D6"/>
<evidence type="ECO:0000256" key="1">
    <source>
        <dbReference type="SAM" id="Phobius"/>
    </source>
</evidence>
<sequence>MTAATMETKVTDLQAQQLREDDLGEAAQHQAHRPILAAVCVVALLMAAVAGHHGPALSRQGNHFSTMTFLNKYLQIFRSQRGLNS</sequence>
<dbReference type="EnsemblPlants" id="AET4Gv20822500.31">
    <property type="protein sequence ID" value="AET4Gv20822500.31"/>
    <property type="gene ID" value="AET4Gv20822500"/>
</dbReference>
<reference evidence="2" key="4">
    <citation type="submission" date="2019-03" db="UniProtKB">
        <authorList>
            <consortium name="EnsemblPlants"/>
        </authorList>
    </citation>
    <scope>IDENTIFICATION</scope>
</reference>
<feature type="transmembrane region" description="Helical" evidence="1">
    <location>
        <begin position="31"/>
        <end position="50"/>
    </location>
</feature>
<evidence type="ECO:0000313" key="3">
    <source>
        <dbReference type="Proteomes" id="UP000015105"/>
    </source>
</evidence>
<dbReference type="Proteomes" id="UP000015105">
    <property type="component" value="Chromosome 4D"/>
</dbReference>
<accession>A0A453J7D6</accession>
<evidence type="ECO:0000313" key="2">
    <source>
        <dbReference type="EnsemblPlants" id="AET4Gv20822500.31"/>
    </source>
</evidence>
<proteinExistence type="predicted"/>
<dbReference type="Gramene" id="AET4Gv20822500.31">
    <property type="protein sequence ID" value="AET4Gv20822500.31"/>
    <property type="gene ID" value="AET4Gv20822500"/>
</dbReference>
<keyword evidence="1" id="KW-1133">Transmembrane helix</keyword>